<comment type="caution">
    <text evidence="5">The sequence shown here is derived from an EMBL/GenBank/DDBJ whole genome shotgun (WGS) entry which is preliminary data.</text>
</comment>
<comment type="subcellular location">
    <subcellularLocation>
        <location evidence="1">Golgi apparatus membrane</location>
        <topology evidence="1">Peripheral membrane protein</topology>
        <orientation evidence="1">Cytoplasmic side</orientation>
    </subcellularLocation>
</comment>
<dbReference type="RefSeq" id="WP_377859962.1">
    <property type="nucleotide sequence ID" value="NZ_JBHLZU010000027.1"/>
</dbReference>
<keyword evidence="2" id="KW-0333">Golgi apparatus</keyword>
<name>A0ABV6A579_9PSEU</name>
<protein>
    <submittedName>
        <fullName evidence="5">GPP34 family phosphoprotein</fullName>
    </submittedName>
</protein>
<dbReference type="Proteomes" id="UP001589693">
    <property type="component" value="Unassembled WGS sequence"/>
</dbReference>
<evidence type="ECO:0000256" key="3">
    <source>
        <dbReference type="ARBA" id="ARBA00023121"/>
    </source>
</evidence>
<dbReference type="Gene3D" id="1.10.3630.10">
    <property type="entry name" value="yeast vps74-n-term truncation variant domain like"/>
    <property type="match status" value="1"/>
</dbReference>
<evidence type="ECO:0000313" key="5">
    <source>
        <dbReference type="EMBL" id="MFB9908333.1"/>
    </source>
</evidence>
<accession>A0ABV6A579</accession>
<reference evidence="5 6" key="1">
    <citation type="submission" date="2024-09" db="EMBL/GenBank/DDBJ databases">
        <authorList>
            <person name="Sun Q."/>
            <person name="Mori K."/>
        </authorList>
    </citation>
    <scope>NUCLEOTIDE SEQUENCE [LARGE SCALE GENOMIC DNA]</scope>
    <source>
        <strain evidence="5 6">TBRC 7907</strain>
    </source>
</reference>
<evidence type="ECO:0000256" key="2">
    <source>
        <dbReference type="ARBA" id="ARBA00023034"/>
    </source>
</evidence>
<organism evidence="5 6">
    <name type="scientific">Allokutzneria oryzae</name>
    <dbReference type="NCBI Taxonomy" id="1378989"/>
    <lineage>
        <taxon>Bacteria</taxon>
        <taxon>Bacillati</taxon>
        <taxon>Actinomycetota</taxon>
        <taxon>Actinomycetes</taxon>
        <taxon>Pseudonocardiales</taxon>
        <taxon>Pseudonocardiaceae</taxon>
        <taxon>Allokutzneria</taxon>
    </lineage>
</organism>
<keyword evidence="6" id="KW-1185">Reference proteome</keyword>
<gene>
    <name evidence="5" type="ORF">ACFFQA_30735</name>
</gene>
<sequence>MTVPLLLADDYYLIAHDDVTGASRCGEGRAGLGLAGALLGELVLFGAIDIDRRNIVILDAPAPGDPLARALLEELVRNDDVTSVPDWLQYLGQRAHKQVVQRLLHAGHVRATEVRRLLQTRTVYVPTDMNVAAWSAARLANALSKDEALSVPDTVLSGLVVATELEMEVFQYASPDVGRHLRRLLAGLPPALRALLSETEAAVGDAVLRHRR</sequence>
<evidence type="ECO:0000313" key="6">
    <source>
        <dbReference type="Proteomes" id="UP001589693"/>
    </source>
</evidence>
<proteinExistence type="predicted"/>
<evidence type="ECO:0000256" key="1">
    <source>
        <dbReference type="ARBA" id="ARBA00004255"/>
    </source>
</evidence>
<dbReference type="InterPro" id="IPR038261">
    <property type="entry name" value="GPP34-like_sf"/>
</dbReference>
<dbReference type="Pfam" id="PF05719">
    <property type="entry name" value="GPP34"/>
    <property type="match status" value="1"/>
</dbReference>
<keyword evidence="4" id="KW-0472">Membrane</keyword>
<dbReference type="InterPro" id="IPR008628">
    <property type="entry name" value="GPP34-like"/>
</dbReference>
<evidence type="ECO:0000256" key="4">
    <source>
        <dbReference type="ARBA" id="ARBA00023136"/>
    </source>
</evidence>
<keyword evidence="3" id="KW-0446">Lipid-binding</keyword>
<dbReference type="EMBL" id="JBHLZU010000027">
    <property type="protein sequence ID" value="MFB9908333.1"/>
    <property type="molecule type" value="Genomic_DNA"/>
</dbReference>